<evidence type="ECO:0000256" key="1">
    <source>
        <dbReference type="SAM" id="Phobius"/>
    </source>
</evidence>
<keyword evidence="1" id="KW-0812">Transmembrane</keyword>
<feature type="non-terminal residue" evidence="3">
    <location>
        <position position="91"/>
    </location>
</feature>
<evidence type="ECO:0000259" key="2">
    <source>
        <dbReference type="Pfam" id="PF20153"/>
    </source>
</evidence>
<keyword evidence="1" id="KW-1133">Transmembrane helix</keyword>
<dbReference type="Proteomes" id="UP000308652">
    <property type="component" value="Unassembled WGS sequence"/>
</dbReference>
<dbReference type="EMBL" id="ML213735">
    <property type="protein sequence ID" value="TFK31551.1"/>
    <property type="molecule type" value="Genomic_DNA"/>
</dbReference>
<name>A0A5C3LS07_9AGAR</name>
<evidence type="ECO:0000313" key="3">
    <source>
        <dbReference type="EMBL" id="TFK31551.1"/>
    </source>
</evidence>
<dbReference type="AlphaFoldDB" id="A0A5C3LS07"/>
<gene>
    <name evidence="3" type="ORF">BDQ12DRAFT_639943</name>
</gene>
<accession>A0A5C3LS07</accession>
<sequence>MATTTPKYSQRTPPTSIKDAERKFWTMYNEEAEKHDEALTNIWTGDMDSILIFAGLFSAVLTAFIIEAYQKLQQQSGDQTVVILNQLLQVQ</sequence>
<keyword evidence="4" id="KW-1185">Reference proteome</keyword>
<protein>
    <recommendedName>
        <fullName evidence="2">DUF6535 domain-containing protein</fullName>
    </recommendedName>
</protein>
<reference evidence="3 4" key="1">
    <citation type="journal article" date="2019" name="Nat. Ecol. Evol.">
        <title>Megaphylogeny resolves global patterns of mushroom evolution.</title>
        <authorList>
            <person name="Varga T."/>
            <person name="Krizsan K."/>
            <person name="Foldi C."/>
            <person name="Dima B."/>
            <person name="Sanchez-Garcia M."/>
            <person name="Sanchez-Ramirez S."/>
            <person name="Szollosi G.J."/>
            <person name="Szarkandi J.G."/>
            <person name="Papp V."/>
            <person name="Albert L."/>
            <person name="Andreopoulos W."/>
            <person name="Angelini C."/>
            <person name="Antonin V."/>
            <person name="Barry K.W."/>
            <person name="Bougher N.L."/>
            <person name="Buchanan P."/>
            <person name="Buyck B."/>
            <person name="Bense V."/>
            <person name="Catcheside P."/>
            <person name="Chovatia M."/>
            <person name="Cooper J."/>
            <person name="Damon W."/>
            <person name="Desjardin D."/>
            <person name="Finy P."/>
            <person name="Geml J."/>
            <person name="Haridas S."/>
            <person name="Hughes K."/>
            <person name="Justo A."/>
            <person name="Karasinski D."/>
            <person name="Kautmanova I."/>
            <person name="Kiss B."/>
            <person name="Kocsube S."/>
            <person name="Kotiranta H."/>
            <person name="LaButti K.M."/>
            <person name="Lechner B.E."/>
            <person name="Liimatainen K."/>
            <person name="Lipzen A."/>
            <person name="Lukacs Z."/>
            <person name="Mihaltcheva S."/>
            <person name="Morgado L.N."/>
            <person name="Niskanen T."/>
            <person name="Noordeloos M.E."/>
            <person name="Ohm R.A."/>
            <person name="Ortiz-Santana B."/>
            <person name="Ovrebo C."/>
            <person name="Racz N."/>
            <person name="Riley R."/>
            <person name="Savchenko A."/>
            <person name="Shiryaev A."/>
            <person name="Soop K."/>
            <person name="Spirin V."/>
            <person name="Szebenyi C."/>
            <person name="Tomsovsky M."/>
            <person name="Tulloss R.E."/>
            <person name="Uehling J."/>
            <person name="Grigoriev I.V."/>
            <person name="Vagvolgyi C."/>
            <person name="Papp T."/>
            <person name="Martin F.M."/>
            <person name="Miettinen O."/>
            <person name="Hibbett D.S."/>
            <person name="Nagy L.G."/>
        </authorList>
    </citation>
    <scope>NUCLEOTIDE SEQUENCE [LARGE SCALE GENOMIC DNA]</scope>
    <source>
        <strain evidence="3 4">CBS 166.37</strain>
    </source>
</reference>
<dbReference type="InterPro" id="IPR045338">
    <property type="entry name" value="DUF6535"/>
</dbReference>
<dbReference type="Pfam" id="PF20153">
    <property type="entry name" value="DUF6535"/>
    <property type="match status" value="1"/>
</dbReference>
<organism evidence="3 4">
    <name type="scientific">Crucibulum laeve</name>
    <dbReference type="NCBI Taxonomy" id="68775"/>
    <lineage>
        <taxon>Eukaryota</taxon>
        <taxon>Fungi</taxon>
        <taxon>Dikarya</taxon>
        <taxon>Basidiomycota</taxon>
        <taxon>Agaricomycotina</taxon>
        <taxon>Agaricomycetes</taxon>
        <taxon>Agaricomycetidae</taxon>
        <taxon>Agaricales</taxon>
        <taxon>Agaricineae</taxon>
        <taxon>Nidulariaceae</taxon>
        <taxon>Crucibulum</taxon>
    </lineage>
</organism>
<feature type="transmembrane region" description="Helical" evidence="1">
    <location>
        <begin position="50"/>
        <end position="69"/>
    </location>
</feature>
<proteinExistence type="predicted"/>
<keyword evidence="1" id="KW-0472">Membrane</keyword>
<evidence type="ECO:0000313" key="4">
    <source>
        <dbReference type="Proteomes" id="UP000308652"/>
    </source>
</evidence>
<feature type="domain" description="DUF6535" evidence="2">
    <location>
        <begin position="25"/>
        <end position="90"/>
    </location>
</feature>
<dbReference type="OrthoDB" id="3235960at2759"/>